<evidence type="ECO:0000256" key="1">
    <source>
        <dbReference type="SAM" id="MobiDB-lite"/>
    </source>
</evidence>
<dbReference type="InterPro" id="IPR010298">
    <property type="entry name" value="YacP-like"/>
</dbReference>
<dbReference type="CDD" id="cd10912">
    <property type="entry name" value="PIN_YacP-like"/>
    <property type="match status" value="1"/>
</dbReference>
<protein>
    <recommendedName>
        <fullName evidence="4">NYN domain-containing protein</fullName>
    </recommendedName>
</protein>
<evidence type="ECO:0000313" key="3">
    <source>
        <dbReference type="Proteomes" id="UP001497444"/>
    </source>
</evidence>
<dbReference type="PANTHER" id="PTHR34547:SF1">
    <property type="entry name" value="YACP-LIKE NYN DOMAIN PROTEIN"/>
    <property type="match status" value="1"/>
</dbReference>
<evidence type="ECO:0000313" key="2">
    <source>
        <dbReference type="EMBL" id="CAK9261976.1"/>
    </source>
</evidence>
<feature type="region of interest" description="Disordered" evidence="1">
    <location>
        <begin position="64"/>
        <end position="97"/>
    </location>
</feature>
<keyword evidence="3" id="KW-1185">Reference proteome</keyword>
<dbReference type="PANTHER" id="PTHR34547">
    <property type="entry name" value="YACP-LIKE NYN DOMAIN PROTEIN"/>
    <property type="match status" value="1"/>
</dbReference>
<dbReference type="Pfam" id="PF05991">
    <property type="entry name" value="NYN_YacP"/>
    <property type="match status" value="1"/>
</dbReference>
<dbReference type="EMBL" id="OZ020109">
    <property type="protein sequence ID" value="CAK9261976.1"/>
    <property type="molecule type" value="Genomic_DNA"/>
</dbReference>
<gene>
    <name evidence="2" type="ORF">CSSPJE1EN1_LOCUS7454</name>
</gene>
<accession>A0ABP0W6Y8</accession>
<organism evidence="2 3">
    <name type="scientific">Sphagnum jensenii</name>
    <dbReference type="NCBI Taxonomy" id="128206"/>
    <lineage>
        <taxon>Eukaryota</taxon>
        <taxon>Viridiplantae</taxon>
        <taxon>Streptophyta</taxon>
        <taxon>Embryophyta</taxon>
        <taxon>Bryophyta</taxon>
        <taxon>Sphagnophytina</taxon>
        <taxon>Sphagnopsida</taxon>
        <taxon>Sphagnales</taxon>
        <taxon>Sphagnaceae</taxon>
        <taxon>Sphagnum</taxon>
    </lineage>
</organism>
<reference evidence="2" key="1">
    <citation type="submission" date="2024-02" db="EMBL/GenBank/DDBJ databases">
        <authorList>
            <consortium name="ELIXIR-Norway"/>
            <consortium name="Elixir Norway"/>
        </authorList>
    </citation>
    <scope>NUCLEOTIDE SEQUENCE</scope>
</reference>
<name>A0ABP0W6Y8_9BRYO</name>
<dbReference type="Proteomes" id="UP001497444">
    <property type="component" value="Chromosome 14"/>
</dbReference>
<proteinExistence type="predicted"/>
<evidence type="ECO:0008006" key="4">
    <source>
        <dbReference type="Google" id="ProtNLM"/>
    </source>
</evidence>
<feature type="region of interest" description="Disordered" evidence="1">
    <location>
        <begin position="21"/>
        <end position="46"/>
    </location>
</feature>
<sequence length="288" mass="32637">MLAFEPAPILLLSYRPPAYHHSRSGLPMRASSQHSNDPEPVAPRITSNVKRNLQLLKLFREFAKKESSSPRPTTSYRKKKTDKQDLPDDVDTYEDPTTRLYHTDDGFEFARPVLLVDGYNMCGFWPKLKKYFSRGDLEGARDKLINELITFTHIRGVKVVVVFDATMSGLPNHKEAVNSVDVVYAATSDSDSWIEREVLLLRADGCPKVWVATSDSFHQQAAHGSGAYVWNCKTLISEIKDARKQLQALLHDDSMYSTKGKLLEHNLDPEVRDALQALKHKLAQVERS</sequence>